<evidence type="ECO:0000259" key="3">
    <source>
        <dbReference type="Pfam" id="PF25817"/>
    </source>
</evidence>
<evidence type="ECO:0000256" key="1">
    <source>
        <dbReference type="SAM" id="Coils"/>
    </source>
</evidence>
<keyword evidence="1" id="KW-0175">Coiled coil</keyword>
<accession>A0A9F5IA08</accession>
<evidence type="ECO:0000313" key="5">
    <source>
        <dbReference type="RefSeq" id="XP_025019240.1"/>
    </source>
</evidence>
<feature type="region of interest" description="Disordered" evidence="2">
    <location>
        <begin position="993"/>
        <end position="1033"/>
    </location>
</feature>
<proteinExistence type="predicted"/>
<feature type="region of interest" description="Disordered" evidence="2">
    <location>
        <begin position="1550"/>
        <end position="1586"/>
    </location>
</feature>
<sequence length="2147" mass="238817">MMPGETPPAANTAAIAVEAATACANCGALQQNLNEYVAALIALKQKIMDADHLLAEYQKKCSELQFAERENSTLHHQVKQMFQKISPLKKCQEELGSVKAELEEKKSSLKIYQETHLEYVRVKEEMDKSDSVKKKLETKVKKLEEAAAKHTQEFKQLKAEKKVLEKELKKAKEKIDGFPNTKQKKVLKNAETQSESENLVANLDKEKIKLLLEELWQCIESSTGKKQINKCEHMLETHRKTKKVQNPEKVKKSEGAWISSCSSEPSTMQTSPTSLKIKLDKKPAGNSRLIENTFMETTKANNNSGASDEGRCLDVFAEADFATNNMDLLNKEQEEFGESLRDVLKWIRPLPPLLSPIQFSPAATPDTLFGDITDSSDDEMEQNAQTLENIIEECDEDKPASKTLHLTEFCSQILNNSSINTDPQEPRERSNKLENEESVLLSDFMFTTSEYLNESNTKSKDEEKHLKENSDFVQIHTVSEVVSPSTEILSEKMINMIETKDQIFTEHVLEETNDFIQKEENKKLLETKEDDWSQAPKCSEQHQTKEPILTAEDTLVASKNLKDLSSYKEGRVIESISEDLQIEPYSGKARLLCENHIEHITVNEQNTATEGNSEPLIEETKNVSNCKFLPETNHLCEEVRQRGASITLTECIEKNVNSLEASNKHHSVEEICNKQNGNEINGKNELSDVLRLNSDIATLTAGLKQSSYHGSEIIEAMNDRPTKNVADGTTEEMKLENIQKEEYLQLEQLLDEKKSIKSPQEESACKRNANKLPTQTSIAEDSLLKSESLIEASHVSLELKNVTENSPQLGQVENADIKPKNMSKVEITGNSLNSYMEDLHPVRKRLMEINCESRKLTEVGTVQSLTAGLSEKTCIKTIYNIDSPSLMHGPSQIEKNSTMIINELSDTKKYAMEEKGMHYDFSASNEVASVQNMNKDTVHPKQNMSQGENGEIESGLSVIVTGGSEANMESMDVTTSNFEVNFDFFSRNSQNFEAANPPSSIPKCIASSSPDKEKVDQHDSEENWKNKKSKNVESEGDKLLNLREINWDCHNCCNKKDEMDFEQDKNVGTFSKPQASVTTRRCSTENSEILSSEAFCPNNINSIDTCVENKLLLSHEELLIPGDKNLGMMSRNDTVEYIDEKTAEKADTILSTEIRSRGIDEISMLENAVAVMDSSVSDSSEEFYPLRKVNCTKTHPGCEVSRDTSCSIKNSEASLLPSTTFSEGARHEMSPVVTGEECSKDRKAEVGDSGSYVSKVIEKTWEHSYAAAWSCTDKNTTLKIEASSAIEKLEEMQTEKKVSTITLLPSQDLYNKNTGKSSVSDPDVNDDSVALHTNYPSDRQVHSDLLVENLNVEQKKSISTSESSSGLEQSCITVCHIDDSTDTSHNKRHDVNNDEQSIASKTIWTSISPISESSNSNDNQQKVLPEQLEPLVAFAKNRAEQTFNSVTIKAQAEVNDGDDSPLQSISVCKRKRKNQPVQLAETILANADTSTPAKYYPKTLTKIMQEMGQPLPPLLPPLIATPPRTVQPISPVASISSQSSLPSPLDELISPLHKTPVPPLASTLSETPKCKSSSSSSSSSSTFTTLSPTEMSVGQRILSSPLQFCSTTPKHALPVPGRLPSSTACNSIPSVPQENSVKILDSMYPELSARARTLNILKGNIQFSRSCSLDGKGIHQISGFKAIASTSTAFVKTGIRFKSDPEKLLSSVNETGKRKLPSVTMPKSVKRPRLDSKSSTPNLCKEELSDGDIRGTPDGDCLDSGDATKSTGDCNSELLLEMEKTEDPDRWAVTVALEKISEACFDLLPVIRSRVLVGNTSKVPIMRDEEKEVVYELGVEKKFLAEPALQAILNKLKKQKMSLGHNYIQSLCRVYVGICRQLGDLEKARLFCYTLLKEDFPRSDQLILFITNIWSEVFSSESVINKAIQLVARQRAKGEVLKCLKTYLSWEESAPVDISMMISSLLCAIQLCPQMEFQLSEKYGEDLKENTWQYVYAIDLLCSYQKWCWTHDHIISKELWPIMDNWIKNRNGNGNISSSSNIIIATVLRLIGRLGQIGLREGFFPAVKNISSVIGLFLQHAKEKDVAWGVQLAAAYALFDLGPSNPSSILEAIHAWKAVITISLPSAVLNGIAEVTSLLTCTGTTEDCSLT</sequence>
<dbReference type="Proteomes" id="UP000695026">
    <property type="component" value="Unplaced"/>
</dbReference>
<dbReference type="GeneID" id="103064104"/>
<feature type="region of interest" description="Disordered" evidence="2">
    <location>
        <begin position="1709"/>
        <end position="1764"/>
    </location>
</feature>
<feature type="compositionally biased region" description="Basic and acidic residues" evidence="2">
    <location>
        <begin position="1740"/>
        <end position="1753"/>
    </location>
</feature>
<feature type="coiled-coil region" evidence="1">
    <location>
        <begin position="40"/>
        <end position="209"/>
    </location>
</feature>
<dbReference type="CTD" id="23379"/>
<dbReference type="InterPro" id="IPR057881">
    <property type="entry name" value="ICE1_C"/>
</dbReference>
<protein>
    <submittedName>
        <fullName evidence="5">Little elongation complex subunit 1 isoform X1</fullName>
    </submittedName>
</protein>
<feature type="domain" description="Little elongation complex subunit 1 C-terminal" evidence="3">
    <location>
        <begin position="1939"/>
        <end position="2131"/>
    </location>
</feature>
<feature type="region of interest" description="Disordered" evidence="2">
    <location>
        <begin position="1310"/>
        <end position="1331"/>
    </location>
</feature>
<dbReference type="KEGG" id="pbi:103064104"/>
<dbReference type="RefSeq" id="XP_025019240.1">
    <property type="nucleotide sequence ID" value="XM_025163472.1"/>
</dbReference>
<dbReference type="OMA" id="YCYTGIR"/>
<feature type="compositionally biased region" description="Basic and acidic residues" evidence="2">
    <location>
        <begin position="1010"/>
        <end position="1033"/>
    </location>
</feature>
<name>A0A9F5IA08_PYTBI</name>
<feature type="compositionally biased region" description="Polar residues" evidence="2">
    <location>
        <begin position="259"/>
        <end position="274"/>
    </location>
</feature>
<feature type="compositionally biased region" description="Basic and acidic residues" evidence="2">
    <location>
        <begin position="424"/>
        <end position="435"/>
    </location>
</feature>
<evidence type="ECO:0000256" key="2">
    <source>
        <dbReference type="SAM" id="MobiDB-lite"/>
    </source>
</evidence>
<organism evidence="4 5">
    <name type="scientific">Python bivittatus</name>
    <name type="common">Burmese python</name>
    <name type="synonym">Python molurus bivittatus</name>
    <dbReference type="NCBI Taxonomy" id="176946"/>
    <lineage>
        <taxon>Eukaryota</taxon>
        <taxon>Metazoa</taxon>
        <taxon>Chordata</taxon>
        <taxon>Craniata</taxon>
        <taxon>Vertebrata</taxon>
        <taxon>Euteleostomi</taxon>
        <taxon>Lepidosauria</taxon>
        <taxon>Squamata</taxon>
        <taxon>Bifurcata</taxon>
        <taxon>Unidentata</taxon>
        <taxon>Episquamata</taxon>
        <taxon>Toxicofera</taxon>
        <taxon>Serpentes</taxon>
        <taxon>Henophidia</taxon>
        <taxon>Pythonidae</taxon>
        <taxon>Python</taxon>
    </lineage>
</organism>
<feature type="region of interest" description="Disordered" evidence="2">
    <location>
        <begin position="255"/>
        <end position="274"/>
    </location>
</feature>
<evidence type="ECO:0000313" key="4">
    <source>
        <dbReference type="Proteomes" id="UP000695026"/>
    </source>
</evidence>
<gene>
    <name evidence="5" type="primary">ICE1</name>
</gene>
<dbReference type="PANTHER" id="PTHR11852">
    <property type="entry name" value="PLATELET-ACTIVATING FACTOR ACETYLHYDROLASE"/>
    <property type="match status" value="1"/>
</dbReference>
<dbReference type="OrthoDB" id="2238957at2759"/>
<feature type="region of interest" description="Disordered" evidence="2">
    <location>
        <begin position="416"/>
        <end position="435"/>
    </location>
</feature>
<reference evidence="5" key="1">
    <citation type="submission" date="2025-08" db="UniProtKB">
        <authorList>
            <consortium name="RefSeq"/>
        </authorList>
    </citation>
    <scope>IDENTIFICATION</scope>
    <source>
        <tissue evidence="5">Liver</tissue>
    </source>
</reference>
<dbReference type="Pfam" id="PF25817">
    <property type="entry name" value="ICE1_C"/>
    <property type="match status" value="1"/>
</dbReference>
<keyword evidence="4" id="KW-1185">Reference proteome</keyword>
<feature type="compositionally biased region" description="Low complexity" evidence="2">
    <location>
        <begin position="1572"/>
        <end position="1581"/>
    </location>
</feature>
<dbReference type="PANTHER" id="PTHR11852:SF4">
    <property type="entry name" value="LITTLE ELONGATION COMPLEX SUBUNIT 1"/>
    <property type="match status" value="1"/>
</dbReference>